<keyword evidence="1" id="KW-0812">Transmembrane</keyword>
<evidence type="ECO:0000313" key="3">
    <source>
        <dbReference type="Proteomes" id="UP000292346"/>
    </source>
</evidence>
<proteinExistence type="predicted"/>
<dbReference type="AlphaFoldDB" id="A0A4R0H1P1"/>
<reference evidence="2 3" key="1">
    <citation type="submission" date="2019-02" db="EMBL/GenBank/DDBJ databases">
        <title>Kribbella capetownensis sp. nov. and Kribbella speibonae sp. nov., isolated from soil.</title>
        <authorList>
            <person name="Curtis S.M."/>
            <person name="Norton I."/>
            <person name="Everest G.J."/>
            <person name="Meyers P.R."/>
        </authorList>
    </citation>
    <scope>NUCLEOTIDE SEQUENCE [LARGE SCALE GENOMIC DNA]</scope>
    <source>
        <strain evidence="2 3">KCTC 29219</strain>
    </source>
</reference>
<dbReference type="EMBL" id="SJJZ01000004">
    <property type="protein sequence ID" value="TCC04417.1"/>
    <property type="molecule type" value="Genomic_DNA"/>
</dbReference>
<evidence type="ECO:0000256" key="1">
    <source>
        <dbReference type="SAM" id="Phobius"/>
    </source>
</evidence>
<dbReference type="OrthoDB" id="3826364at2"/>
<dbReference type="RefSeq" id="WP_131345768.1">
    <property type="nucleotide sequence ID" value="NZ_SJJZ01000004.1"/>
</dbReference>
<organism evidence="2 3">
    <name type="scientific">Kribbella soli</name>
    <dbReference type="NCBI Taxonomy" id="1124743"/>
    <lineage>
        <taxon>Bacteria</taxon>
        <taxon>Bacillati</taxon>
        <taxon>Actinomycetota</taxon>
        <taxon>Actinomycetes</taxon>
        <taxon>Propionibacteriales</taxon>
        <taxon>Kribbellaceae</taxon>
        <taxon>Kribbella</taxon>
    </lineage>
</organism>
<feature type="transmembrane region" description="Helical" evidence="1">
    <location>
        <begin position="107"/>
        <end position="129"/>
    </location>
</feature>
<gene>
    <name evidence="2" type="ORF">E0H45_35790</name>
</gene>
<protein>
    <submittedName>
        <fullName evidence="2">Uncharacterized protein</fullName>
    </submittedName>
</protein>
<keyword evidence="1" id="KW-0472">Membrane</keyword>
<keyword evidence="1" id="KW-1133">Transmembrane helix</keyword>
<name>A0A4R0H1P1_9ACTN</name>
<accession>A0A4R0H1P1</accession>
<sequence length="137" mass="14808">MSDQSNAVVRRGAAELSGVVRNVQFRSELRGENGSVQVLTFHLEQQDAVGKQLQPVLVELRGVSLEGQVADGEQVTVAGKWRNGRVVAKQVVSQTTGASIRARRPPLWVAVPVAILFAAFFAFVLYFIIRGFSSVGG</sequence>
<comment type="caution">
    <text evidence="2">The sequence shown here is derived from an EMBL/GenBank/DDBJ whole genome shotgun (WGS) entry which is preliminary data.</text>
</comment>
<dbReference type="Proteomes" id="UP000292346">
    <property type="component" value="Unassembled WGS sequence"/>
</dbReference>
<evidence type="ECO:0000313" key="2">
    <source>
        <dbReference type="EMBL" id="TCC04417.1"/>
    </source>
</evidence>
<keyword evidence="3" id="KW-1185">Reference proteome</keyword>